<proteinExistence type="predicted"/>
<accession>A0A640VMF9</accession>
<reference evidence="1 2" key="1">
    <citation type="submission" date="2019-12" db="EMBL/GenBank/DDBJ databases">
        <title>Roseobacter cerasinus sp. nov., isolated from seawater around aquaculture.</title>
        <authorList>
            <person name="Muramatsu S."/>
            <person name="Takabe Y."/>
            <person name="Mori K."/>
            <person name="Takaichi S."/>
            <person name="Hanada S."/>
        </authorList>
    </citation>
    <scope>NUCLEOTIDE SEQUENCE [LARGE SCALE GENOMIC DNA]</scope>
    <source>
        <strain evidence="1 2">AI77</strain>
    </source>
</reference>
<dbReference type="AlphaFoldDB" id="A0A640VMF9"/>
<organism evidence="1 2">
    <name type="scientific">Roseobacter cerasinus</name>
    <dbReference type="NCBI Taxonomy" id="2602289"/>
    <lineage>
        <taxon>Bacteria</taxon>
        <taxon>Pseudomonadati</taxon>
        <taxon>Pseudomonadota</taxon>
        <taxon>Alphaproteobacteria</taxon>
        <taxon>Rhodobacterales</taxon>
        <taxon>Roseobacteraceae</taxon>
        <taxon>Roseobacter</taxon>
    </lineage>
</organism>
<comment type="caution">
    <text evidence="1">The sequence shown here is derived from an EMBL/GenBank/DDBJ whole genome shotgun (WGS) entry which is preliminary data.</text>
</comment>
<sequence>MVWAAHIIPAAPAPMIAVSTCIGANWRENHSLASLEAGAVDKMTLLCLQQIPNNGTHEAV</sequence>
<protein>
    <submittedName>
        <fullName evidence="1">Uncharacterized protein</fullName>
    </submittedName>
</protein>
<dbReference type="Proteomes" id="UP000436522">
    <property type="component" value="Unassembled WGS sequence"/>
</dbReference>
<dbReference type="EMBL" id="BLIV01000001">
    <property type="protein sequence ID" value="GFE48600.1"/>
    <property type="molecule type" value="Genomic_DNA"/>
</dbReference>
<evidence type="ECO:0000313" key="1">
    <source>
        <dbReference type="EMBL" id="GFE48600.1"/>
    </source>
</evidence>
<keyword evidence="2" id="KW-1185">Reference proteome</keyword>
<evidence type="ECO:0000313" key="2">
    <source>
        <dbReference type="Proteomes" id="UP000436522"/>
    </source>
</evidence>
<name>A0A640VMF9_9RHOB</name>
<gene>
    <name evidence="1" type="ORF">So717_03530</name>
</gene>